<accession>A0AAE8MZ02</accession>
<dbReference type="GO" id="GO:0008757">
    <property type="term" value="F:S-adenosylmethionine-dependent methyltransferase activity"/>
    <property type="evidence" value="ECO:0007669"/>
    <property type="project" value="UniProtKB-ARBA"/>
</dbReference>
<sequence>MSVFDFPQLWERPPFEALLACLESLELKPRVWNPRGSRNVVADDQEATFADKREEAIYLSSIVKSGLEWIADDDKETLWDLASRRMSERSGRAGMGTMTRSWPFDTLPNPFTLTINEPAITGDSLGFKTWGSSHLLALHLPLLASTSLFRLFDESLGEPRPRILELGSGTGLLGLAAAATWGVHVTMSDLPAIVPNLAANAEANEKVLRERGASVDVGTLTWGSSDEGVDERLFGTPNQFKIVLAADPIYDDDHPVLLHDAISKQLSLGTDARAVVMVPKRDAVTLTLIDSFLALMATGEAPMDCLEHGELRGQDDWAADEDEEVKCWWGVFGRRKL</sequence>
<organism evidence="1 2">
    <name type="scientific">Cephalotrichum gorgonifer</name>
    <dbReference type="NCBI Taxonomy" id="2041049"/>
    <lineage>
        <taxon>Eukaryota</taxon>
        <taxon>Fungi</taxon>
        <taxon>Dikarya</taxon>
        <taxon>Ascomycota</taxon>
        <taxon>Pezizomycotina</taxon>
        <taxon>Sordariomycetes</taxon>
        <taxon>Hypocreomycetidae</taxon>
        <taxon>Microascales</taxon>
        <taxon>Microascaceae</taxon>
        <taxon>Cephalotrichum</taxon>
    </lineage>
</organism>
<dbReference type="EMBL" id="ONZQ02000006">
    <property type="protein sequence ID" value="SPO02344.1"/>
    <property type="molecule type" value="Genomic_DNA"/>
</dbReference>
<reference evidence="1" key="1">
    <citation type="submission" date="2018-03" db="EMBL/GenBank/DDBJ databases">
        <authorList>
            <person name="Guldener U."/>
        </authorList>
    </citation>
    <scope>NUCLEOTIDE SEQUENCE</scope>
</reference>
<dbReference type="GO" id="GO:0032259">
    <property type="term" value="P:methylation"/>
    <property type="evidence" value="ECO:0007669"/>
    <property type="project" value="UniProtKB-KW"/>
</dbReference>
<dbReference type="GO" id="GO:0005829">
    <property type="term" value="C:cytosol"/>
    <property type="evidence" value="ECO:0007669"/>
    <property type="project" value="TreeGrafter"/>
</dbReference>
<evidence type="ECO:0000313" key="2">
    <source>
        <dbReference type="Proteomes" id="UP001187682"/>
    </source>
</evidence>
<protein>
    <submittedName>
        <fullName evidence="1">Related to putative N2,N2-dimethylguanosine tRNA methyltransferase</fullName>
    </submittedName>
</protein>
<dbReference type="PANTHER" id="PTHR14614:SF156">
    <property type="entry name" value="PROTEIN-LYSINE N-METHYLTRANSFERASE EFM2"/>
    <property type="match status" value="1"/>
</dbReference>
<keyword evidence="1" id="KW-0489">Methyltransferase</keyword>
<gene>
    <name evidence="1" type="ORF">DNG_05017</name>
</gene>
<evidence type="ECO:0000313" key="1">
    <source>
        <dbReference type="EMBL" id="SPO02344.1"/>
    </source>
</evidence>
<dbReference type="SUPFAM" id="SSF53335">
    <property type="entry name" value="S-adenosyl-L-methionine-dependent methyltransferases"/>
    <property type="match status" value="1"/>
</dbReference>
<keyword evidence="1" id="KW-0808">Transferase</keyword>
<dbReference type="Proteomes" id="UP001187682">
    <property type="component" value="Unassembled WGS sequence"/>
</dbReference>
<name>A0AAE8MZ02_9PEZI</name>
<dbReference type="PANTHER" id="PTHR14614">
    <property type="entry name" value="HEPATOCELLULAR CARCINOMA-ASSOCIATED ANTIGEN"/>
    <property type="match status" value="1"/>
</dbReference>
<keyword evidence="2" id="KW-1185">Reference proteome</keyword>
<dbReference type="Pfam" id="PF10294">
    <property type="entry name" value="Methyltransf_16"/>
    <property type="match status" value="1"/>
</dbReference>
<dbReference type="Gene3D" id="3.40.50.150">
    <property type="entry name" value="Vaccinia Virus protein VP39"/>
    <property type="match status" value="1"/>
</dbReference>
<proteinExistence type="predicted"/>
<dbReference type="InterPro" id="IPR029063">
    <property type="entry name" value="SAM-dependent_MTases_sf"/>
</dbReference>
<dbReference type="InterPro" id="IPR019410">
    <property type="entry name" value="Methyltransf_16"/>
</dbReference>
<comment type="caution">
    <text evidence="1">The sequence shown here is derived from an EMBL/GenBank/DDBJ whole genome shotgun (WGS) entry which is preliminary data.</text>
</comment>
<dbReference type="AlphaFoldDB" id="A0AAE8MZ02"/>